<evidence type="ECO:0000256" key="4">
    <source>
        <dbReference type="ARBA" id="ARBA00022692"/>
    </source>
</evidence>
<keyword evidence="4 7" id="KW-0812">Transmembrane</keyword>
<dbReference type="AlphaFoldDB" id="A0A1H3RZ38"/>
<accession>A0A1H3RZ38</accession>
<dbReference type="EMBL" id="FNON01000012">
    <property type="protein sequence ID" value="SDZ30952.1"/>
    <property type="molecule type" value="Genomic_DNA"/>
</dbReference>
<feature type="transmembrane region" description="Helical" evidence="7">
    <location>
        <begin position="22"/>
        <end position="40"/>
    </location>
</feature>
<evidence type="ECO:0000313" key="8">
    <source>
        <dbReference type="EMBL" id="SDZ30952.1"/>
    </source>
</evidence>
<keyword evidence="9" id="KW-1185">Reference proteome</keyword>
<reference evidence="8 9" key="1">
    <citation type="submission" date="2016-10" db="EMBL/GenBank/DDBJ databases">
        <authorList>
            <person name="de Groot N.N."/>
        </authorList>
    </citation>
    <scope>NUCLEOTIDE SEQUENCE [LARGE SCALE GENOMIC DNA]</scope>
    <source>
        <strain evidence="8 9">CPCC 202699</strain>
    </source>
</reference>
<dbReference type="Pfam" id="PF05423">
    <property type="entry name" value="Mycobact_memb"/>
    <property type="match status" value="1"/>
</dbReference>
<keyword evidence="6 7" id="KW-0472">Membrane</keyword>
<dbReference type="GO" id="GO:0005886">
    <property type="term" value="C:plasma membrane"/>
    <property type="evidence" value="ECO:0007669"/>
    <property type="project" value="UniProtKB-SubCell"/>
</dbReference>
<evidence type="ECO:0000256" key="1">
    <source>
        <dbReference type="ARBA" id="ARBA00004236"/>
    </source>
</evidence>
<dbReference type="RefSeq" id="WP_091298426.1">
    <property type="nucleotide sequence ID" value="NZ_FNON01000012.1"/>
</dbReference>
<dbReference type="InterPro" id="IPR008693">
    <property type="entry name" value="MmpS"/>
</dbReference>
<proteinExistence type="inferred from homology"/>
<dbReference type="Gene3D" id="2.60.40.2880">
    <property type="entry name" value="MmpS1-5, C-terminal soluble domain"/>
    <property type="match status" value="1"/>
</dbReference>
<evidence type="ECO:0000256" key="6">
    <source>
        <dbReference type="ARBA" id="ARBA00023136"/>
    </source>
</evidence>
<evidence type="ECO:0000256" key="3">
    <source>
        <dbReference type="ARBA" id="ARBA00022475"/>
    </source>
</evidence>
<keyword evidence="3" id="KW-1003">Cell membrane</keyword>
<organism evidence="8 9">
    <name type="scientific">Amycolatopsis xylanica</name>
    <dbReference type="NCBI Taxonomy" id="589385"/>
    <lineage>
        <taxon>Bacteria</taxon>
        <taxon>Bacillati</taxon>
        <taxon>Actinomycetota</taxon>
        <taxon>Actinomycetes</taxon>
        <taxon>Pseudonocardiales</taxon>
        <taxon>Pseudonocardiaceae</taxon>
        <taxon>Amycolatopsis</taxon>
    </lineage>
</organism>
<dbReference type="Proteomes" id="UP000199515">
    <property type="component" value="Unassembled WGS sequence"/>
</dbReference>
<gene>
    <name evidence="8" type="ORF">SAMN05421504_112112</name>
</gene>
<evidence type="ECO:0000313" key="9">
    <source>
        <dbReference type="Proteomes" id="UP000199515"/>
    </source>
</evidence>
<dbReference type="InterPro" id="IPR038468">
    <property type="entry name" value="MmpS_C"/>
</dbReference>
<dbReference type="OrthoDB" id="3694999at2"/>
<evidence type="ECO:0000256" key="5">
    <source>
        <dbReference type="ARBA" id="ARBA00022989"/>
    </source>
</evidence>
<comment type="subcellular location">
    <subcellularLocation>
        <location evidence="1">Cell membrane</location>
    </subcellularLocation>
</comment>
<comment type="similarity">
    <text evidence="2">Belongs to the MmpS family.</text>
</comment>
<name>A0A1H3RZ38_9PSEU</name>
<dbReference type="STRING" id="589385.SAMN05421504_112112"/>
<evidence type="ECO:0000256" key="2">
    <source>
        <dbReference type="ARBA" id="ARBA00007531"/>
    </source>
</evidence>
<evidence type="ECO:0000256" key="7">
    <source>
        <dbReference type="SAM" id="Phobius"/>
    </source>
</evidence>
<protein>
    <submittedName>
        <fullName evidence="8">Membrane protein</fullName>
    </submittedName>
</protein>
<keyword evidence="5 7" id="KW-1133">Transmembrane helix</keyword>
<sequence>MGGPAASPPALAPEQRGSLKPLGSALVVLGVVAATIAVAAQFMPDGRHNAGPAPQPPAVEPMVAVARSVTHSVSYELFGEHGARNITYVAQGAAIAQEREAATPWSKKFQRTGVEGGSEFYSVSAQGKKNGKLRCRILVDNQVVSESESIGDQPVTCAR</sequence>